<dbReference type="SUPFAM" id="SSF52047">
    <property type="entry name" value="RNI-like"/>
    <property type="match status" value="2"/>
</dbReference>
<proteinExistence type="predicted"/>
<dbReference type="InterPro" id="IPR032675">
    <property type="entry name" value="LRR_dom_sf"/>
</dbReference>
<name>Q22EG2_TETTS</name>
<dbReference type="GO" id="GO:0005829">
    <property type="term" value="C:cytosol"/>
    <property type="evidence" value="ECO:0007669"/>
    <property type="project" value="TreeGrafter"/>
</dbReference>
<dbReference type="InterPro" id="IPR027038">
    <property type="entry name" value="RanGap"/>
</dbReference>
<dbReference type="PANTHER" id="PTHR24113">
    <property type="entry name" value="RAN GTPASE-ACTIVATING PROTEIN 1"/>
    <property type="match status" value="1"/>
</dbReference>
<organism evidence="1 2">
    <name type="scientific">Tetrahymena thermophila (strain SB210)</name>
    <dbReference type="NCBI Taxonomy" id="312017"/>
    <lineage>
        <taxon>Eukaryota</taxon>
        <taxon>Sar</taxon>
        <taxon>Alveolata</taxon>
        <taxon>Ciliophora</taxon>
        <taxon>Intramacronucleata</taxon>
        <taxon>Oligohymenophorea</taxon>
        <taxon>Hymenostomatida</taxon>
        <taxon>Tetrahymenina</taxon>
        <taxon>Tetrahymenidae</taxon>
        <taxon>Tetrahymena</taxon>
    </lineage>
</organism>
<dbReference type="RefSeq" id="XP_001031353.1">
    <property type="nucleotide sequence ID" value="XM_001031353.1"/>
</dbReference>
<dbReference type="PANTHER" id="PTHR24113:SF15">
    <property type="entry name" value="NACHT DOMAIN-CONTAINING PROTEIN"/>
    <property type="match status" value="1"/>
</dbReference>
<dbReference type="GeneID" id="7827692"/>
<dbReference type="GO" id="GO:0048471">
    <property type="term" value="C:perinuclear region of cytoplasm"/>
    <property type="evidence" value="ECO:0007669"/>
    <property type="project" value="TreeGrafter"/>
</dbReference>
<reference evidence="2" key="1">
    <citation type="journal article" date="2006" name="PLoS Biol.">
        <title>Macronuclear genome sequence of the ciliate Tetrahymena thermophila, a model eukaryote.</title>
        <authorList>
            <person name="Eisen J.A."/>
            <person name="Coyne R.S."/>
            <person name="Wu M."/>
            <person name="Wu D."/>
            <person name="Thiagarajan M."/>
            <person name="Wortman J.R."/>
            <person name="Badger J.H."/>
            <person name="Ren Q."/>
            <person name="Amedeo P."/>
            <person name="Jones K.M."/>
            <person name="Tallon L.J."/>
            <person name="Delcher A.L."/>
            <person name="Salzberg S.L."/>
            <person name="Silva J.C."/>
            <person name="Haas B.J."/>
            <person name="Majoros W.H."/>
            <person name="Farzad M."/>
            <person name="Carlton J.M."/>
            <person name="Smith R.K. Jr."/>
            <person name="Garg J."/>
            <person name="Pearlman R.E."/>
            <person name="Karrer K.M."/>
            <person name="Sun L."/>
            <person name="Manning G."/>
            <person name="Elde N.C."/>
            <person name="Turkewitz A.P."/>
            <person name="Asai D.J."/>
            <person name="Wilkes D.E."/>
            <person name="Wang Y."/>
            <person name="Cai H."/>
            <person name="Collins K."/>
            <person name="Stewart B.A."/>
            <person name="Lee S.R."/>
            <person name="Wilamowska K."/>
            <person name="Weinberg Z."/>
            <person name="Ruzzo W.L."/>
            <person name="Wloga D."/>
            <person name="Gaertig J."/>
            <person name="Frankel J."/>
            <person name="Tsao C.-C."/>
            <person name="Gorovsky M.A."/>
            <person name="Keeling P.J."/>
            <person name="Waller R.F."/>
            <person name="Patron N.J."/>
            <person name="Cherry J.M."/>
            <person name="Stover N.A."/>
            <person name="Krieger C.J."/>
            <person name="del Toro C."/>
            <person name="Ryder H.F."/>
            <person name="Williamson S.C."/>
            <person name="Barbeau R.A."/>
            <person name="Hamilton E.P."/>
            <person name="Orias E."/>
        </authorList>
    </citation>
    <scope>NUCLEOTIDE SEQUENCE [LARGE SCALE GENOMIC DNA]</scope>
    <source>
        <strain evidence="2">SB210</strain>
    </source>
</reference>
<dbReference type="GO" id="GO:0031267">
    <property type="term" value="F:small GTPase binding"/>
    <property type="evidence" value="ECO:0007669"/>
    <property type="project" value="TreeGrafter"/>
</dbReference>
<dbReference type="GO" id="GO:0005634">
    <property type="term" value="C:nucleus"/>
    <property type="evidence" value="ECO:0007669"/>
    <property type="project" value="TreeGrafter"/>
</dbReference>
<dbReference type="AlphaFoldDB" id="Q22EG2"/>
<dbReference type="InParanoid" id="Q22EG2"/>
<dbReference type="HOGENOM" id="CLU_487936_0_0_1"/>
<evidence type="ECO:0000313" key="1">
    <source>
        <dbReference type="EMBL" id="EAR83690.1"/>
    </source>
</evidence>
<gene>
    <name evidence="1" type="ORF">TTHERM_00827070</name>
</gene>
<keyword evidence="2" id="KW-1185">Reference proteome</keyword>
<sequence length="559" mass="64761">MFNKQFEENEKIWLVSDQHKWIFQQEQNKICNIDGQEKVFSRILQLHLINHDQVNVELIETIKSNAKFFRNLQSLVICFDGMSNLQEDEQIISNLFSVLQIFKNLEEIIISLNKVQLNSSIINALGQLIAKQAYAKYLTLHYCESNITSQLQKDLLNYLVPLQNQLESISLDISSNQVNQEGAKLIGQFVKQCSKLRLFQLIAARNSLNAKSANLLTKALYYCTNLTHIEIDISFNLLIDNLEVVSIGQIFSSSQNLECFKINLNHIHLQDDILKKLQQYITSYLKKIHTISLQMNDNSFSPDRIYQFAYALSECKTLKNIDLIFKNNTQYYTFIVLYSIFKNNTIDPNNLTAFSDQITLSKLVQNETLNLNFTHSEFGENGSALLKVALPPIQKLKSFTLNLCETHIGNKAMVDICLSLKMDFLYLQVLKFDFSHNYIGYQGINQLCQVLLNCVNTKSLSLSFEKVGLFDNEISPLIYLLPKLVKLQHLYLNLKDNPKLSLSMLLKIILQIKNHKQMRYVDLQYYCALRQINLFDLQQKKQISKVLMKLLRLVTFTNK</sequence>
<dbReference type="Gene3D" id="3.80.10.10">
    <property type="entry name" value="Ribonuclease Inhibitor"/>
    <property type="match status" value="2"/>
</dbReference>
<dbReference type="GO" id="GO:0006913">
    <property type="term" value="P:nucleocytoplasmic transport"/>
    <property type="evidence" value="ECO:0007669"/>
    <property type="project" value="TreeGrafter"/>
</dbReference>
<evidence type="ECO:0008006" key="3">
    <source>
        <dbReference type="Google" id="ProtNLM"/>
    </source>
</evidence>
<accession>Q22EG2</accession>
<evidence type="ECO:0000313" key="2">
    <source>
        <dbReference type="Proteomes" id="UP000009168"/>
    </source>
</evidence>
<dbReference type="KEGG" id="tet:TTHERM_00827070"/>
<dbReference type="OrthoDB" id="120976at2759"/>
<dbReference type="EMBL" id="GG662692">
    <property type="protein sequence ID" value="EAR83690.1"/>
    <property type="molecule type" value="Genomic_DNA"/>
</dbReference>
<protein>
    <recommendedName>
        <fullName evidence="3">Kinase domain protein</fullName>
    </recommendedName>
</protein>
<dbReference type="Proteomes" id="UP000009168">
    <property type="component" value="Unassembled WGS sequence"/>
</dbReference>
<dbReference type="GO" id="GO:0005096">
    <property type="term" value="F:GTPase activator activity"/>
    <property type="evidence" value="ECO:0007669"/>
    <property type="project" value="InterPro"/>
</dbReference>